<dbReference type="NCBIfam" id="NF001749">
    <property type="entry name" value="PRK00474.1"/>
    <property type="match status" value="1"/>
</dbReference>
<evidence type="ECO:0000256" key="1">
    <source>
        <dbReference type="ARBA" id="ARBA00005251"/>
    </source>
</evidence>
<organism evidence="6 7">
    <name type="scientific">Saccharolobus solfataricus</name>
    <name type="common">Sulfolobus solfataricus</name>
    <dbReference type="NCBI Taxonomy" id="2287"/>
    <lineage>
        <taxon>Archaea</taxon>
        <taxon>Thermoproteota</taxon>
        <taxon>Thermoprotei</taxon>
        <taxon>Sulfolobales</taxon>
        <taxon>Sulfolobaceae</taxon>
        <taxon>Saccharolobus</taxon>
    </lineage>
</organism>
<dbReference type="InterPro" id="IPR020568">
    <property type="entry name" value="Ribosomal_Su5_D2-typ_SF"/>
</dbReference>
<dbReference type="AlphaFoldDB" id="A0A157SYC1"/>
<dbReference type="InterPro" id="IPR019958">
    <property type="entry name" value="Ribosomal_uS9_archaeal"/>
</dbReference>
<keyword evidence="2 4" id="KW-0689">Ribosomal protein</keyword>
<dbReference type="PROSITE" id="PS00360">
    <property type="entry name" value="RIBOSOMAL_S9"/>
    <property type="match status" value="1"/>
</dbReference>
<dbReference type="GO" id="GO:0003723">
    <property type="term" value="F:RNA binding"/>
    <property type="evidence" value="ECO:0007669"/>
    <property type="project" value="TreeGrafter"/>
</dbReference>
<dbReference type="SUPFAM" id="SSF54211">
    <property type="entry name" value="Ribosomal protein S5 domain 2-like"/>
    <property type="match status" value="1"/>
</dbReference>
<evidence type="ECO:0000256" key="2">
    <source>
        <dbReference type="ARBA" id="ARBA00022980"/>
    </source>
</evidence>
<dbReference type="NCBIfam" id="TIGR03627">
    <property type="entry name" value="uS9_arch"/>
    <property type="match status" value="1"/>
</dbReference>
<evidence type="ECO:0000256" key="5">
    <source>
        <dbReference type="RuleBase" id="RU003815"/>
    </source>
</evidence>
<comment type="similarity">
    <text evidence="1 4 5">Belongs to the universal ribosomal protein uS9 family.</text>
</comment>
<dbReference type="Gene3D" id="3.30.230.10">
    <property type="match status" value="1"/>
</dbReference>
<dbReference type="InterPro" id="IPR020574">
    <property type="entry name" value="Ribosomal_uS9_CS"/>
</dbReference>
<protein>
    <recommendedName>
        <fullName evidence="4">Small ribosomal subunit protein uS9</fullName>
    </recommendedName>
</protein>
<dbReference type="InterPro" id="IPR014721">
    <property type="entry name" value="Ribsml_uS5_D2-typ_fold_subgr"/>
</dbReference>
<dbReference type="GO" id="GO:0000462">
    <property type="term" value="P:maturation of SSU-rRNA from tricistronic rRNA transcript (SSU-rRNA, 5.8S rRNA, LSU-rRNA)"/>
    <property type="evidence" value="ECO:0007669"/>
    <property type="project" value="TreeGrafter"/>
</dbReference>
<evidence type="ECO:0000256" key="3">
    <source>
        <dbReference type="ARBA" id="ARBA00023274"/>
    </source>
</evidence>
<gene>
    <name evidence="4" type="primary">rps9</name>
    <name evidence="6" type="ORF">SSOP1_0066</name>
</gene>
<dbReference type="GO" id="GO:0003735">
    <property type="term" value="F:structural constituent of ribosome"/>
    <property type="evidence" value="ECO:0007669"/>
    <property type="project" value="UniProtKB-UniRule"/>
</dbReference>
<dbReference type="EMBL" id="LT549890">
    <property type="protein sequence ID" value="SAI83620.1"/>
    <property type="molecule type" value="Genomic_DNA"/>
</dbReference>
<accession>A0A157SYC1</accession>
<reference evidence="7" key="1">
    <citation type="submission" date="2016-04" db="EMBL/GenBank/DDBJ databases">
        <authorList>
            <person name="Shah S.A."/>
            <person name="Garrett R.A."/>
        </authorList>
    </citation>
    <scope>NUCLEOTIDE SEQUENCE [LARGE SCALE GENOMIC DNA]</scope>
    <source>
        <strain evidence="7">ATCC 35091 / DSM 1616 / JCM 8930 / NBRC 15331 / P1</strain>
    </source>
</reference>
<name>A0A157SYC1_SACSO</name>
<dbReference type="FunFam" id="3.30.230.10:FF:000051">
    <property type="entry name" value="30S ribosomal protein S9"/>
    <property type="match status" value="1"/>
</dbReference>
<dbReference type="PANTHER" id="PTHR21569:SF16">
    <property type="entry name" value="RIBOSOMAL PROTEIN S16"/>
    <property type="match status" value="1"/>
</dbReference>
<dbReference type="Pfam" id="PF00380">
    <property type="entry name" value="Ribosomal_S9"/>
    <property type="match status" value="1"/>
</dbReference>
<evidence type="ECO:0000313" key="6">
    <source>
        <dbReference type="EMBL" id="SAI83620.1"/>
    </source>
</evidence>
<dbReference type="GO" id="GO:0006412">
    <property type="term" value="P:translation"/>
    <property type="evidence" value="ECO:0007669"/>
    <property type="project" value="UniProtKB-UniRule"/>
</dbReference>
<sequence>MEWMSEEQKLVISSARRKTARATCYIYAGKGRVFVNNVPIELIPIEMVRLKIMEPLLLAGNDIRSKIDAKIITYGGGIMGQADAARMALARALVKFTGSKELEKIYRAYDRTMLAGDPRQTESEKWMRYSARRWRQKSYR</sequence>
<dbReference type="GO" id="GO:0022627">
    <property type="term" value="C:cytosolic small ribosomal subunit"/>
    <property type="evidence" value="ECO:0007669"/>
    <property type="project" value="UniProtKB-UniRule"/>
</dbReference>
<dbReference type="HAMAP" id="MF_00532_A">
    <property type="entry name" value="Ribosomal_uS9_A"/>
    <property type="match status" value="1"/>
</dbReference>
<evidence type="ECO:0000256" key="4">
    <source>
        <dbReference type="HAMAP-Rule" id="MF_00532"/>
    </source>
</evidence>
<dbReference type="InterPro" id="IPR000754">
    <property type="entry name" value="Ribosomal_uS9"/>
</dbReference>
<dbReference type="PANTHER" id="PTHR21569">
    <property type="entry name" value="RIBOSOMAL PROTEIN S9"/>
    <property type="match status" value="1"/>
</dbReference>
<keyword evidence="3 4" id="KW-0687">Ribonucleoprotein</keyword>
<dbReference type="PATRIC" id="fig|2287.9.peg.68"/>
<evidence type="ECO:0000313" key="7">
    <source>
        <dbReference type="Proteomes" id="UP000076770"/>
    </source>
</evidence>
<dbReference type="Proteomes" id="UP000076770">
    <property type="component" value="Chromosome i"/>
</dbReference>
<proteinExistence type="inferred from homology"/>